<feature type="region of interest" description="Disordered" evidence="12">
    <location>
        <begin position="93"/>
        <end position="123"/>
    </location>
</feature>
<evidence type="ECO:0000256" key="10">
    <source>
        <dbReference type="ARBA" id="ARBA00044679"/>
    </source>
</evidence>
<evidence type="ECO:0000256" key="2">
    <source>
        <dbReference type="ARBA" id="ARBA00012475"/>
    </source>
</evidence>
<feature type="region of interest" description="Disordered" evidence="12">
    <location>
        <begin position="1"/>
        <end position="28"/>
    </location>
</feature>
<dbReference type="PROSITE" id="PS50160">
    <property type="entry name" value="DNA_LIGASE_A3"/>
    <property type="match status" value="1"/>
</dbReference>
<dbReference type="GO" id="GO:0006310">
    <property type="term" value="P:DNA recombination"/>
    <property type="evidence" value="ECO:0007669"/>
    <property type="project" value="InterPro"/>
</dbReference>
<comment type="catalytic activity">
    <reaction evidence="10">
        <text>a 5'-end diphospho-ribonucleoside in mRNA + GTP + H(+) = a 5'-end (5'-triphosphoguanosine)-ribonucleoside in mRNA + diphosphate</text>
        <dbReference type="Rhea" id="RHEA:67012"/>
        <dbReference type="Rhea" id="RHEA-COMP:17165"/>
        <dbReference type="Rhea" id="RHEA-COMP:17166"/>
        <dbReference type="ChEBI" id="CHEBI:15378"/>
        <dbReference type="ChEBI" id="CHEBI:33019"/>
        <dbReference type="ChEBI" id="CHEBI:37565"/>
        <dbReference type="ChEBI" id="CHEBI:167616"/>
        <dbReference type="ChEBI" id="CHEBI:167617"/>
        <dbReference type="EC" id="2.7.7.50"/>
    </reaction>
</comment>
<reference evidence="15" key="1">
    <citation type="journal article" date="2019" name="MBio">
        <title>Virus Genomes from Deep Sea Sediments Expand the Ocean Megavirome and Support Independent Origins of Viral Gigantism.</title>
        <authorList>
            <person name="Backstrom D."/>
            <person name="Yutin N."/>
            <person name="Jorgensen S.L."/>
            <person name="Dharamshi J."/>
            <person name="Homa F."/>
            <person name="Zaremba-Niedwiedzka K."/>
            <person name="Spang A."/>
            <person name="Wolf Y.I."/>
            <person name="Koonin E.V."/>
            <person name="Ettema T.J."/>
        </authorList>
    </citation>
    <scope>NUCLEOTIDE SEQUENCE</scope>
</reference>
<dbReference type="InterPro" id="IPR037009">
    <property type="entry name" value="mRNA_triPase_Cet1_sf"/>
</dbReference>
<dbReference type="Gene3D" id="2.40.50.140">
    <property type="entry name" value="Nucleic acid-binding proteins"/>
    <property type="match status" value="1"/>
</dbReference>
<feature type="compositionally biased region" description="Basic and acidic residues" evidence="12">
    <location>
        <begin position="105"/>
        <end position="116"/>
    </location>
</feature>
<dbReference type="GO" id="GO:0032259">
    <property type="term" value="P:methylation"/>
    <property type="evidence" value="ECO:0007669"/>
    <property type="project" value="UniProtKB-KW"/>
</dbReference>
<dbReference type="Pfam" id="PF08241">
    <property type="entry name" value="Methyltransf_11"/>
    <property type="match status" value="1"/>
</dbReference>
<dbReference type="CDD" id="cd02440">
    <property type="entry name" value="AdoMet_MTases"/>
    <property type="match status" value="2"/>
</dbReference>
<dbReference type="PANTHER" id="PTHR43861">
    <property type="entry name" value="TRANS-ACONITATE 2-METHYLTRANSFERASE-RELATED"/>
    <property type="match status" value="1"/>
</dbReference>
<dbReference type="GO" id="GO:0005524">
    <property type="term" value="F:ATP binding"/>
    <property type="evidence" value="ECO:0007669"/>
    <property type="project" value="InterPro"/>
</dbReference>
<feature type="compositionally biased region" description="Basic and acidic residues" evidence="12">
    <location>
        <begin position="1"/>
        <end position="19"/>
    </location>
</feature>
<dbReference type="InterPro" id="IPR001339">
    <property type="entry name" value="mRNA_cap_enzyme_adenylation"/>
</dbReference>
<dbReference type="Gene3D" id="3.40.50.150">
    <property type="entry name" value="Vaccinia Virus protein VP39"/>
    <property type="match status" value="2"/>
</dbReference>
<dbReference type="SUPFAM" id="SSF55154">
    <property type="entry name" value="CYTH-like phosphatases"/>
    <property type="match status" value="1"/>
</dbReference>
<dbReference type="GO" id="GO:0006370">
    <property type="term" value="P:7-methylguanosine mRNA capping"/>
    <property type="evidence" value="ECO:0007669"/>
    <property type="project" value="UniProtKB-KW"/>
</dbReference>
<keyword evidence="5" id="KW-0507">mRNA processing</keyword>
<protein>
    <recommendedName>
        <fullName evidence="3">DNA ligase</fullName>
        <ecNumber evidence="2">2.7.7.50</ecNumber>
        <ecNumber evidence="9">3.6.1.74</ecNumber>
    </recommendedName>
</protein>
<evidence type="ECO:0000313" key="15">
    <source>
        <dbReference type="EMBL" id="QBK86698.1"/>
    </source>
</evidence>
<evidence type="ECO:0000256" key="7">
    <source>
        <dbReference type="ARBA" id="ARBA00022801"/>
    </source>
</evidence>
<evidence type="ECO:0000256" key="11">
    <source>
        <dbReference type="ARBA" id="ARBA00047740"/>
    </source>
</evidence>
<feature type="domain" description="ATP-dependent DNA ligase family profile" evidence="13">
    <location>
        <begin position="357"/>
        <end position="489"/>
    </location>
</feature>
<evidence type="ECO:0000256" key="6">
    <source>
        <dbReference type="ARBA" id="ARBA00022679"/>
    </source>
</evidence>
<organism evidence="15">
    <name type="scientific">Marseillevirus LCMAC103</name>
    <dbReference type="NCBI Taxonomy" id="2506604"/>
    <lineage>
        <taxon>Viruses</taxon>
        <taxon>Varidnaviria</taxon>
        <taxon>Bamfordvirae</taxon>
        <taxon>Nucleocytoviricota</taxon>
        <taxon>Megaviricetes</taxon>
        <taxon>Pimascovirales</taxon>
        <taxon>Pimascovirales incertae sedis</taxon>
        <taxon>Marseilleviridae</taxon>
    </lineage>
</organism>
<dbReference type="InterPro" id="IPR012340">
    <property type="entry name" value="NA-bd_OB-fold"/>
</dbReference>
<dbReference type="InterPro" id="IPR029063">
    <property type="entry name" value="SAM-dependent_MTases_sf"/>
</dbReference>
<dbReference type="EC" id="2.7.7.50" evidence="2"/>
<dbReference type="SUPFAM" id="SSF56091">
    <property type="entry name" value="DNA ligase/mRNA capping enzyme, catalytic domain"/>
    <property type="match status" value="1"/>
</dbReference>
<dbReference type="SUPFAM" id="SSF50249">
    <property type="entry name" value="Nucleic acid-binding proteins"/>
    <property type="match status" value="1"/>
</dbReference>
<keyword evidence="4" id="KW-0489">Methyltransferase</keyword>
<gene>
    <name evidence="15" type="ORF">LCMAC103_00270</name>
</gene>
<name>A0A481YU23_9VIRU</name>
<evidence type="ECO:0000259" key="13">
    <source>
        <dbReference type="PROSITE" id="PS50160"/>
    </source>
</evidence>
<dbReference type="Gene3D" id="3.30.470.30">
    <property type="entry name" value="DNA ligase/mRNA capping enzyme"/>
    <property type="match status" value="1"/>
</dbReference>
<keyword evidence="7" id="KW-0378">Hydrolase</keyword>
<evidence type="ECO:0000256" key="1">
    <source>
        <dbReference type="ARBA" id="ARBA00005129"/>
    </source>
</evidence>
<keyword evidence="8" id="KW-0506">mRNA capping</keyword>
<evidence type="ECO:0000259" key="14">
    <source>
        <dbReference type="PROSITE" id="PS51562"/>
    </source>
</evidence>
<comment type="catalytic activity">
    <reaction evidence="11">
        <text>a 5'-end triphospho-ribonucleoside in mRNA + H2O = a 5'-end diphospho-ribonucleoside in mRNA + phosphate + H(+)</text>
        <dbReference type="Rhea" id="RHEA:67004"/>
        <dbReference type="Rhea" id="RHEA-COMP:17164"/>
        <dbReference type="Rhea" id="RHEA-COMP:17165"/>
        <dbReference type="ChEBI" id="CHEBI:15377"/>
        <dbReference type="ChEBI" id="CHEBI:15378"/>
        <dbReference type="ChEBI" id="CHEBI:43474"/>
        <dbReference type="ChEBI" id="CHEBI:167616"/>
        <dbReference type="ChEBI" id="CHEBI:167618"/>
        <dbReference type="EC" id="3.6.1.74"/>
    </reaction>
    <physiologicalReaction direction="left-to-right" evidence="11">
        <dbReference type="Rhea" id="RHEA:67005"/>
    </physiologicalReaction>
</comment>
<dbReference type="EC" id="3.6.1.74" evidence="9"/>
<dbReference type="GO" id="GO:0004484">
    <property type="term" value="F:mRNA guanylyltransferase activity"/>
    <property type="evidence" value="ECO:0007669"/>
    <property type="project" value="UniProtKB-EC"/>
</dbReference>
<dbReference type="Pfam" id="PF03919">
    <property type="entry name" value="mRNA_cap_C"/>
    <property type="match status" value="1"/>
</dbReference>
<dbReference type="SUPFAM" id="SSF53335">
    <property type="entry name" value="S-adenosyl-L-methionine-dependent methyltransferases"/>
    <property type="match status" value="2"/>
</dbReference>
<dbReference type="Gene3D" id="3.20.100.10">
    <property type="entry name" value="mRNA triphosphatase Cet1-like"/>
    <property type="match status" value="1"/>
</dbReference>
<accession>A0A481YU23</accession>
<dbReference type="GO" id="GO:0004651">
    <property type="term" value="F:polynucleotide 5'-phosphatase activity"/>
    <property type="evidence" value="ECO:0007669"/>
    <property type="project" value="InterPro"/>
</dbReference>
<dbReference type="PANTHER" id="PTHR43861:SF1">
    <property type="entry name" value="TRANS-ACONITATE 2-METHYLTRANSFERASE"/>
    <property type="match status" value="1"/>
</dbReference>
<proteinExistence type="predicted"/>
<dbReference type="GO" id="GO:0003910">
    <property type="term" value="F:DNA ligase (ATP) activity"/>
    <property type="evidence" value="ECO:0007669"/>
    <property type="project" value="InterPro"/>
</dbReference>
<dbReference type="PROSITE" id="PS51562">
    <property type="entry name" value="RNA_CAP0_MT"/>
    <property type="match status" value="1"/>
</dbReference>
<evidence type="ECO:0000256" key="8">
    <source>
        <dbReference type="ARBA" id="ARBA00023042"/>
    </source>
</evidence>
<dbReference type="GO" id="GO:0008757">
    <property type="term" value="F:S-adenosylmethionine-dependent methyltransferase activity"/>
    <property type="evidence" value="ECO:0007669"/>
    <property type="project" value="InterPro"/>
</dbReference>
<dbReference type="InterPro" id="IPR033469">
    <property type="entry name" value="CYTH-like_dom_sf"/>
</dbReference>
<comment type="pathway">
    <text evidence="1">mRNA processing; mRNA capping.</text>
</comment>
<evidence type="ECO:0000256" key="12">
    <source>
        <dbReference type="SAM" id="MobiDB-lite"/>
    </source>
</evidence>
<keyword evidence="6" id="KW-0808">Transferase</keyword>
<evidence type="ECO:0000256" key="3">
    <source>
        <dbReference type="ARBA" id="ARBA00013308"/>
    </source>
</evidence>
<dbReference type="Pfam" id="PF01331">
    <property type="entry name" value="mRNA_cap_enzyme"/>
    <property type="match status" value="1"/>
</dbReference>
<dbReference type="EMBL" id="MK500335">
    <property type="protein sequence ID" value="QBK86698.1"/>
    <property type="molecule type" value="Genomic_DNA"/>
</dbReference>
<evidence type="ECO:0000256" key="5">
    <source>
        <dbReference type="ARBA" id="ARBA00022664"/>
    </source>
</evidence>
<dbReference type="InterPro" id="IPR013846">
    <property type="entry name" value="mRNA_cap_enzyme_C"/>
</dbReference>
<evidence type="ECO:0000256" key="4">
    <source>
        <dbReference type="ARBA" id="ARBA00022603"/>
    </source>
</evidence>
<dbReference type="InterPro" id="IPR013216">
    <property type="entry name" value="Methyltransf_11"/>
</dbReference>
<sequence>MVEAIRRAVRHEQAREASARRKPGAAHGTAKAIFDGSVPRVAHLLGGHPTAVFEIEGSLGRFESPTHFRPGVASREAFDNILRRLDQADLAKTTSTSTVEVQTPADKRQSDVRKITDTSGGGAATYQRKVRATDSGGKPLVINLVDVGARVRVSRETPLSADAFDEKTAETTMTRWRTRTSYCVPDPPRTMLHKAWHGLRFDLTVVRQVRRGQRDSATIAHEVEVERVADAATAKGLIDALGRLHAWAQNTEHAQLVMLDTERTMAVHAHNQLFGRHNPQNNLDTRHVNHPVSLKIDHLLRASTHKWPVTAKLDGVRKFLLLTAAGTYLLALPASVNRIGAGRPDYDATLIDGEYLVDPATSNPVFFAFDLLFFRGRSLLDAPFAERYGYLANPHFAADIVGGIQARAVDYRVKNFYAGLDVYANVADAFRDQERLGLPTDGLILQSPNAYNNDTTFKWKPARQLTIDFFLLRPAASAGAQPDEYDLMVGAKRDRAPLARCRASAPRGAKNVAFVGSHRHPYSGRVAVPGGAVGGLSVEAAVVECGWDAAARAFYPTRVRSDKPRPNRCDTAESVWDDINRPITEATIRGHTLAVRRRGNNLWKDKMLRDVAAGVRGRGAVVVDLGFGRGGDFSKYRRHKFARVYAVEPDAAHLAEFHRRHAADLATAGAPRVDVIKARAQDTGAIRRTVGGAHLDAVVSFNVLTFLAQDAETWHGLLATLAELVPIGGKFVGMVQDGHRTRKLLEDGAKQPPATPDGKTRCPACLVPLVADDGEVFCPECEAPGPVIANPTFTVFQVTEFEPVAADEHTFLGDEINITVHDADAIVKNQREWLFYFDRFELALADVGFVLERSQFLDRSGDRAVFDSLPPDSQVFSRLFRDFVFRRTSLAKVGPARGPAVPRPPSPPDAPRPKPIVATLRRWHASALAADRSAAHETLERVHGFLVDQLCPERKRRGKRCAPGGMAAAEAEELARVFIDEILHGEGANKEIFRRLRTMYVDQGLSRPPTGAPPSGGRAASRVKDIAAMLRPSVGRVASYLDVGCNEGGITQAFASHVKAATCVGTDMFLAAGHAPAEKGAAACTYVVNTAAELKFDDSSVDIMTAFVALHHFSDVDAMLGEMRRVLAPGGVLVVREHDCNSRGFHLFLDFVHRLYHHVFEAVPELAPDSSVDAAAYHSIADWVAILGRHGFRTSEPDWRAAARHPSGARVKDRGGNPQTVLSLSAGTRGFDKFRAFYTRFVLDK</sequence>
<dbReference type="InterPro" id="IPR012310">
    <property type="entry name" value="DNA_ligase_ATP-dep_cent"/>
</dbReference>
<dbReference type="GO" id="GO:0006281">
    <property type="term" value="P:DNA repair"/>
    <property type="evidence" value="ECO:0007669"/>
    <property type="project" value="InterPro"/>
</dbReference>
<dbReference type="InterPro" id="IPR004971">
    <property type="entry name" value="mRNA_G-N7_MeTrfase_dom"/>
</dbReference>
<dbReference type="GO" id="GO:0140818">
    <property type="term" value="F:mRNA 5'-triphosphate monophosphatase activity"/>
    <property type="evidence" value="ECO:0007669"/>
    <property type="project" value="UniProtKB-EC"/>
</dbReference>
<evidence type="ECO:0000256" key="9">
    <source>
        <dbReference type="ARBA" id="ARBA00035028"/>
    </source>
</evidence>
<feature type="domain" description="MRNA cap 0 methyltransferase" evidence="14">
    <location>
        <begin position="591"/>
        <end position="888"/>
    </location>
</feature>